<evidence type="ECO:0000256" key="6">
    <source>
        <dbReference type="ARBA" id="ARBA00022777"/>
    </source>
</evidence>
<keyword evidence="4" id="KW-0808">Transferase</keyword>
<accession>A0A543IU95</accession>
<evidence type="ECO:0000256" key="8">
    <source>
        <dbReference type="ARBA" id="ARBA00023012"/>
    </source>
</evidence>
<evidence type="ECO:0000256" key="9">
    <source>
        <dbReference type="SAM" id="Coils"/>
    </source>
</evidence>
<feature type="domain" description="Histidine kinase/HSP90-like ATPase" evidence="11">
    <location>
        <begin position="303"/>
        <end position="395"/>
    </location>
</feature>
<keyword evidence="8" id="KW-0902">Two-component regulatory system</keyword>
<evidence type="ECO:0000256" key="1">
    <source>
        <dbReference type="ARBA" id="ARBA00000085"/>
    </source>
</evidence>
<dbReference type="PANTHER" id="PTHR24421:SF10">
    <property type="entry name" value="NITRATE_NITRITE SENSOR PROTEIN NARQ"/>
    <property type="match status" value="1"/>
</dbReference>
<keyword evidence="14" id="KW-1185">Reference proteome</keyword>
<evidence type="ECO:0000256" key="10">
    <source>
        <dbReference type="SAM" id="Phobius"/>
    </source>
</evidence>
<keyword evidence="10" id="KW-0812">Transmembrane</keyword>
<dbReference type="SUPFAM" id="SSF55874">
    <property type="entry name" value="ATPase domain of HSP90 chaperone/DNA topoisomerase II/histidine kinase"/>
    <property type="match status" value="1"/>
</dbReference>
<dbReference type="AlphaFoldDB" id="A0A543IU95"/>
<name>A0A543IU95_9ACTN</name>
<gene>
    <name evidence="13" type="ORF">FHX40_0790</name>
</gene>
<dbReference type="InterPro" id="IPR036890">
    <property type="entry name" value="HATPase_C_sf"/>
</dbReference>
<dbReference type="Pfam" id="PF07730">
    <property type="entry name" value="HisKA_3"/>
    <property type="match status" value="1"/>
</dbReference>
<dbReference type="GO" id="GO:0000155">
    <property type="term" value="F:phosphorelay sensor kinase activity"/>
    <property type="evidence" value="ECO:0007669"/>
    <property type="project" value="InterPro"/>
</dbReference>
<dbReference type="Pfam" id="PF02518">
    <property type="entry name" value="HATPase_c"/>
    <property type="match status" value="1"/>
</dbReference>
<evidence type="ECO:0000313" key="13">
    <source>
        <dbReference type="EMBL" id="TQM74127.1"/>
    </source>
</evidence>
<dbReference type="OrthoDB" id="227596at2"/>
<keyword evidence="3" id="KW-0597">Phosphoprotein</keyword>
<feature type="transmembrane region" description="Helical" evidence="10">
    <location>
        <begin position="143"/>
        <end position="165"/>
    </location>
</feature>
<evidence type="ECO:0000256" key="7">
    <source>
        <dbReference type="ARBA" id="ARBA00022840"/>
    </source>
</evidence>
<dbReference type="Proteomes" id="UP000319213">
    <property type="component" value="Unassembled WGS sequence"/>
</dbReference>
<keyword evidence="6 13" id="KW-0418">Kinase</keyword>
<evidence type="ECO:0000256" key="4">
    <source>
        <dbReference type="ARBA" id="ARBA00022679"/>
    </source>
</evidence>
<dbReference type="EC" id="2.7.13.3" evidence="2"/>
<dbReference type="GO" id="GO:0046983">
    <property type="term" value="F:protein dimerization activity"/>
    <property type="evidence" value="ECO:0007669"/>
    <property type="project" value="InterPro"/>
</dbReference>
<evidence type="ECO:0000256" key="3">
    <source>
        <dbReference type="ARBA" id="ARBA00022553"/>
    </source>
</evidence>
<dbReference type="RefSeq" id="WP_142258343.1">
    <property type="nucleotide sequence ID" value="NZ_BMPV01000006.1"/>
</dbReference>
<dbReference type="EMBL" id="VFPQ01000001">
    <property type="protein sequence ID" value="TQM74127.1"/>
    <property type="molecule type" value="Genomic_DNA"/>
</dbReference>
<dbReference type="InterPro" id="IPR011712">
    <property type="entry name" value="Sig_transdc_His_kin_sub3_dim/P"/>
</dbReference>
<reference evidence="13 14" key="1">
    <citation type="submission" date="2019-06" db="EMBL/GenBank/DDBJ databases">
        <title>Sequencing the genomes of 1000 actinobacteria strains.</title>
        <authorList>
            <person name="Klenk H.-P."/>
        </authorList>
    </citation>
    <scope>NUCLEOTIDE SEQUENCE [LARGE SCALE GENOMIC DNA]</scope>
    <source>
        <strain evidence="13 14">DSM 43186</strain>
    </source>
</reference>
<feature type="coiled-coil region" evidence="9">
    <location>
        <begin position="170"/>
        <end position="197"/>
    </location>
</feature>
<keyword evidence="7" id="KW-0067">ATP-binding</keyword>
<organism evidence="13 14">
    <name type="scientific">Thermopolyspora flexuosa</name>
    <dbReference type="NCBI Taxonomy" id="103836"/>
    <lineage>
        <taxon>Bacteria</taxon>
        <taxon>Bacillati</taxon>
        <taxon>Actinomycetota</taxon>
        <taxon>Actinomycetes</taxon>
        <taxon>Streptosporangiales</taxon>
        <taxon>Streptosporangiaceae</taxon>
        <taxon>Thermopolyspora</taxon>
    </lineage>
</organism>
<proteinExistence type="predicted"/>
<dbReference type="GO" id="GO:0016020">
    <property type="term" value="C:membrane"/>
    <property type="evidence" value="ECO:0007669"/>
    <property type="project" value="InterPro"/>
</dbReference>
<feature type="transmembrane region" description="Helical" evidence="10">
    <location>
        <begin position="119"/>
        <end position="137"/>
    </location>
</feature>
<keyword evidence="10" id="KW-0472">Membrane</keyword>
<dbReference type="Gene3D" id="1.20.5.1930">
    <property type="match status" value="1"/>
</dbReference>
<dbReference type="PANTHER" id="PTHR24421">
    <property type="entry name" value="NITRATE/NITRITE SENSOR PROTEIN NARX-RELATED"/>
    <property type="match status" value="1"/>
</dbReference>
<keyword evidence="10" id="KW-1133">Transmembrane helix</keyword>
<sequence>MSRVLVAAGAVRGGMLLLADAVLALIVFILTADQGGGGMPEFGAFGGPGPPVQTVVAAVVALPVLIRRLTPYPLLVAGTGAWLVMTAPWGLAVAAYTLSAGLPAAGPEAGPAGARRTRWLAAFAGALALLVFGRLLAERVSAGYALLLTVLVAGTPVLLGLWVGARRALVATLRERAERLEREQAALAERARAQERARIAREMHDVVAHRVSLMVVHAGALESTLADEAAARMAGTIREIGREALTELRQVLRVLREEGQTAAVEPQPGIDALDRLVRRSHEAGLPVTLEIEGERRGLPAAVERAAFRLVQEALTNVHKHAPGAPTTVRLRHAPDALEVTVRNAAPERAPDTVLGTAGSGLGHHGLRERIRLLGGTFDARPRPDGGYEVHATIPCE</sequence>
<feature type="domain" description="Signal transduction histidine kinase subgroup 3 dimerisation and phosphoacceptor" evidence="12">
    <location>
        <begin position="195"/>
        <end position="258"/>
    </location>
</feature>
<dbReference type="CDD" id="cd16917">
    <property type="entry name" value="HATPase_UhpB-NarQ-NarX-like"/>
    <property type="match status" value="1"/>
</dbReference>
<comment type="catalytic activity">
    <reaction evidence="1">
        <text>ATP + protein L-histidine = ADP + protein N-phospho-L-histidine.</text>
        <dbReference type="EC" id="2.7.13.3"/>
    </reaction>
</comment>
<protein>
    <recommendedName>
        <fullName evidence="2">histidine kinase</fullName>
        <ecNumber evidence="2">2.7.13.3</ecNumber>
    </recommendedName>
</protein>
<keyword evidence="9" id="KW-0175">Coiled coil</keyword>
<feature type="transmembrane region" description="Helical" evidence="10">
    <location>
        <begin position="6"/>
        <end position="30"/>
    </location>
</feature>
<dbReference type="InterPro" id="IPR003594">
    <property type="entry name" value="HATPase_dom"/>
</dbReference>
<evidence type="ECO:0000256" key="5">
    <source>
        <dbReference type="ARBA" id="ARBA00022741"/>
    </source>
</evidence>
<evidence type="ECO:0000259" key="12">
    <source>
        <dbReference type="Pfam" id="PF07730"/>
    </source>
</evidence>
<feature type="transmembrane region" description="Helical" evidence="10">
    <location>
        <begin position="42"/>
        <end position="66"/>
    </location>
</feature>
<dbReference type="Gene3D" id="3.30.565.10">
    <property type="entry name" value="Histidine kinase-like ATPase, C-terminal domain"/>
    <property type="match status" value="1"/>
</dbReference>
<evidence type="ECO:0000256" key="2">
    <source>
        <dbReference type="ARBA" id="ARBA00012438"/>
    </source>
</evidence>
<feature type="transmembrane region" description="Helical" evidence="10">
    <location>
        <begin position="72"/>
        <end position="98"/>
    </location>
</feature>
<evidence type="ECO:0000313" key="14">
    <source>
        <dbReference type="Proteomes" id="UP000319213"/>
    </source>
</evidence>
<evidence type="ECO:0000259" key="11">
    <source>
        <dbReference type="Pfam" id="PF02518"/>
    </source>
</evidence>
<dbReference type="GO" id="GO:0005524">
    <property type="term" value="F:ATP binding"/>
    <property type="evidence" value="ECO:0007669"/>
    <property type="project" value="UniProtKB-KW"/>
</dbReference>
<dbReference type="InterPro" id="IPR050482">
    <property type="entry name" value="Sensor_HK_TwoCompSys"/>
</dbReference>
<comment type="caution">
    <text evidence="13">The sequence shown here is derived from an EMBL/GenBank/DDBJ whole genome shotgun (WGS) entry which is preliminary data.</text>
</comment>
<keyword evidence="5" id="KW-0547">Nucleotide-binding</keyword>